<protein>
    <submittedName>
        <fullName evidence="2">Alpha-ketoglutarate-dependent dioxygenase AlkB</fullName>
    </submittedName>
</protein>
<dbReference type="PANTHER" id="PTHR31212:SF4">
    <property type="entry name" value="ALPHA-KETOGLUTARATE-DEPENDENT DIOXYGENASE ALKB HOMOLOG 3"/>
    <property type="match status" value="1"/>
</dbReference>
<dbReference type="GO" id="GO:0006307">
    <property type="term" value="P:DNA alkylation repair"/>
    <property type="evidence" value="ECO:0007669"/>
    <property type="project" value="InterPro"/>
</dbReference>
<dbReference type="GO" id="GO:0051213">
    <property type="term" value="F:dioxygenase activity"/>
    <property type="evidence" value="ECO:0007669"/>
    <property type="project" value="UniProtKB-KW"/>
</dbReference>
<dbReference type="Gene3D" id="2.60.120.590">
    <property type="entry name" value="Alpha-ketoglutarate-dependent dioxygenase AlkB-like"/>
    <property type="match status" value="1"/>
</dbReference>
<gene>
    <name evidence="2" type="ORF">C1H70_01395</name>
</gene>
<keyword evidence="3" id="KW-1185">Reference proteome</keyword>
<dbReference type="OrthoDB" id="190276at2"/>
<dbReference type="Proteomes" id="UP000235547">
    <property type="component" value="Unassembled WGS sequence"/>
</dbReference>
<dbReference type="PANTHER" id="PTHR31212">
    <property type="entry name" value="ALPHA-KETOGLUTARATE-DEPENDENT DIOXYGENASE ALKB HOMOLOG 3"/>
    <property type="match status" value="1"/>
</dbReference>
<feature type="domain" description="Fe2OG dioxygenase" evidence="1">
    <location>
        <begin position="105"/>
        <end position="202"/>
    </location>
</feature>
<keyword evidence="2" id="KW-0560">Oxidoreductase</keyword>
<keyword evidence="2" id="KW-0223">Dioxygenase</keyword>
<proteinExistence type="predicted"/>
<dbReference type="EMBL" id="PNRG01000004">
    <property type="protein sequence ID" value="PMR82405.1"/>
    <property type="molecule type" value="Genomic_DNA"/>
</dbReference>
<name>A0A2N7UPP5_9GAMM</name>
<dbReference type="InterPro" id="IPR037151">
    <property type="entry name" value="AlkB-like_sf"/>
</dbReference>
<dbReference type="RefSeq" id="WP_102586553.1">
    <property type="nucleotide sequence ID" value="NZ_BNAE01000001.1"/>
</dbReference>
<accession>A0A2N7UPP5</accession>
<sequence>MPDTPTKAVTERLLETPSLLRLAPLLGEPRASHMLACLSHDLAWQRPHLRLYGREHPIPRQQVWMGDVGYRYSGQDFTPDPWHPAVLALRQAVVERLANAGIRARFNSVLLNRYADGQDRMGWHSDDETELGPEPLIAAVSLGCERPLRFRWRDKRQAPFNVWLPHDSLLVMGRGVQRQLQHALLPRKVPGVRISLTFRWVHPSQMQ</sequence>
<dbReference type="InterPro" id="IPR032854">
    <property type="entry name" value="ALKBH3"/>
</dbReference>
<evidence type="ECO:0000313" key="2">
    <source>
        <dbReference type="EMBL" id="PMR82405.1"/>
    </source>
</evidence>
<dbReference type="SUPFAM" id="SSF51197">
    <property type="entry name" value="Clavaminate synthase-like"/>
    <property type="match status" value="1"/>
</dbReference>
<organism evidence="2 3">
    <name type="scientific">Halomonas urumqiensis</name>
    <dbReference type="NCBI Taxonomy" id="1684789"/>
    <lineage>
        <taxon>Bacteria</taxon>
        <taxon>Pseudomonadati</taxon>
        <taxon>Pseudomonadota</taxon>
        <taxon>Gammaproteobacteria</taxon>
        <taxon>Oceanospirillales</taxon>
        <taxon>Halomonadaceae</taxon>
        <taxon>Halomonas</taxon>
    </lineage>
</organism>
<dbReference type="InterPro" id="IPR027450">
    <property type="entry name" value="AlkB-like"/>
</dbReference>
<comment type="caution">
    <text evidence="2">The sequence shown here is derived from an EMBL/GenBank/DDBJ whole genome shotgun (WGS) entry which is preliminary data.</text>
</comment>
<reference evidence="2 3" key="1">
    <citation type="submission" date="2018-01" db="EMBL/GenBank/DDBJ databases">
        <title>Halomonas endophytica sp. nov., isolated from storage liquid in the stems of Populus euphratica.</title>
        <authorList>
            <person name="Chen C."/>
        </authorList>
    </citation>
    <scope>NUCLEOTIDE SEQUENCE [LARGE SCALE GENOMIC DNA]</scope>
    <source>
        <strain evidence="2 3">BZ-SZ-XJ27</strain>
    </source>
</reference>
<dbReference type="PROSITE" id="PS51471">
    <property type="entry name" value="FE2OG_OXY"/>
    <property type="match status" value="1"/>
</dbReference>
<evidence type="ECO:0000313" key="3">
    <source>
        <dbReference type="Proteomes" id="UP000235547"/>
    </source>
</evidence>
<dbReference type="InterPro" id="IPR005123">
    <property type="entry name" value="Oxoglu/Fe-dep_dioxygenase_dom"/>
</dbReference>
<dbReference type="Pfam" id="PF13532">
    <property type="entry name" value="2OG-FeII_Oxy_2"/>
    <property type="match status" value="1"/>
</dbReference>
<evidence type="ECO:0000259" key="1">
    <source>
        <dbReference type="PROSITE" id="PS51471"/>
    </source>
</evidence>
<dbReference type="AlphaFoldDB" id="A0A2N7UPP5"/>